<name>A0A8J2LP22_9HEXA</name>
<evidence type="ECO:0000313" key="1">
    <source>
        <dbReference type="EMBL" id="CAG7834821.1"/>
    </source>
</evidence>
<evidence type="ECO:0000313" key="2">
    <source>
        <dbReference type="Proteomes" id="UP000708208"/>
    </source>
</evidence>
<sequence length="168" mass="18503">MSISLTLTNCGRTQKTRKMSNLSNGTFRCYQCDVQYNETGLQTYLDCLFLNTTRVVTVECKGKKECFETFGKHKQENETDSLEGAYIKRDCALVSGGKSELGCTAFNDHSGAVTGDGYICRCSISLCNNNTESYDTPAASSKLSPLKALSVLIQFILFKSYVCVGVIF</sequence>
<accession>A0A8J2LP22</accession>
<keyword evidence="2" id="KW-1185">Reference proteome</keyword>
<organism evidence="1 2">
    <name type="scientific">Allacma fusca</name>
    <dbReference type="NCBI Taxonomy" id="39272"/>
    <lineage>
        <taxon>Eukaryota</taxon>
        <taxon>Metazoa</taxon>
        <taxon>Ecdysozoa</taxon>
        <taxon>Arthropoda</taxon>
        <taxon>Hexapoda</taxon>
        <taxon>Collembola</taxon>
        <taxon>Symphypleona</taxon>
        <taxon>Sminthuridae</taxon>
        <taxon>Allacma</taxon>
    </lineage>
</organism>
<reference evidence="1" key="1">
    <citation type="submission" date="2021-06" db="EMBL/GenBank/DDBJ databases">
        <authorList>
            <person name="Hodson N. C."/>
            <person name="Mongue J. A."/>
            <person name="Jaron S. K."/>
        </authorList>
    </citation>
    <scope>NUCLEOTIDE SEQUENCE</scope>
</reference>
<protein>
    <submittedName>
        <fullName evidence="1">Uncharacterized protein</fullName>
    </submittedName>
</protein>
<gene>
    <name evidence="1" type="ORF">AFUS01_LOCUS44278</name>
</gene>
<dbReference type="Proteomes" id="UP000708208">
    <property type="component" value="Unassembled WGS sequence"/>
</dbReference>
<dbReference type="AlphaFoldDB" id="A0A8J2LP22"/>
<dbReference type="EMBL" id="CAJVCH010570400">
    <property type="protein sequence ID" value="CAG7834821.1"/>
    <property type="molecule type" value="Genomic_DNA"/>
</dbReference>
<comment type="caution">
    <text evidence="1">The sequence shown here is derived from an EMBL/GenBank/DDBJ whole genome shotgun (WGS) entry which is preliminary data.</text>
</comment>
<proteinExistence type="predicted"/>